<feature type="transmembrane region" description="Helical" evidence="1">
    <location>
        <begin position="40"/>
        <end position="63"/>
    </location>
</feature>
<keyword evidence="1" id="KW-1133">Transmembrane helix</keyword>
<dbReference type="EMBL" id="JBHUON010000010">
    <property type="protein sequence ID" value="MFD2865047.1"/>
    <property type="molecule type" value="Genomic_DNA"/>
</dbReference>
<comment type="caution">
    <text evidence="2">The sequence shown here is derived from an EMBL/GenBank/DDBJ whole genome shotgun (WGS) entry which is preliminary data.</text>
</comment>
<reference evidence="3" key="1">
    <citation type="journal article" date="2019" name="Int. J. Syst. Evol. Microbiol.">
        <title>The Global Catalogue of Microorganisms (GCM) 10K type strain sequencing project: providing services to taxonomists for standard genome sequencing and annotation.</title>
        <authorList>
            <consortium name="The Broad Institute Genomics Platform"/>
            <consortium name="The Broad Institute Genome Sequencing Center for Infectious Disease"/>
            <person name="Wu L."/>
            <person name="Ma J."/>
        </authorList>
    </citation>
    <scope>NUCLEOTIDE SEQUENCE [LARGE SCALE GENOMIC DNA]</scope>
    <source>
        <strain evidence="3">KCTC 52232</strain>
    </source>
</reference>
<feature type="transmembrane region" description="Helical" evidence="1">
    <location>
        <begin position="152"/>
        <end position="169"/>
    </location>
</feature>
<dbReference type="RefSeq" id="WP_377126655.1">
    <property type="nucleotide sequence ID" value="NZ_JBHUHN010000001.1"/>
</dbReference>
<dbReference type="Proteomes" id="UP001597601">
    <property type="component" value="Unassembled WGS sequence"/>
</dbReference>
<gene>
    <name evidence="2" type="ORF">ACFSYC_10150</name>
</gene>
<feature type="transmembrane region" description="Helical" evidence="1">
    <location>
        <begin position="119"/>
        <end position="140"/>
    </location>
</feature>
<sequence>MKDFDHLMSVWQEQPNKDQLSVDDVLKQVNKGMSSISQKLLWGVAIMFTSFIGLLAAMLFFVFTSLLTYIGIVILLITLLLYSFVMLRDYRLISKQDITINPTEYLQSLKEYQKSRAELYGWLFYLYVILLSAGLVLYLYEVLQNSTILFKGIVYGSGALWFLFCTFYLKNRFVKNEQSKISDMIERLERLQNQFD</sequence>
<feature type="transmembrane region" description="Helical" evidence="1">
    <location>
        <begin position="69"/>
        <end position="87"/>
    </location>
</feature>
<evidence type="ECO:0008006" key="4">
    <source>
        <dbReference type="Google" id="ProtNLM"/>
    </source>
</evidence>
<keyword evidence="3" id="KW-1185">Reference proteome</keyword>
<proteinExistence type="predicted"/>
<accession>A0ABW5XPS6</accession>
<name>A0ABW5XPS6_9SPHI</name>
<protein>
    <recommendedName>
        <fullName evidence="4">Superfamily III holin-X</fullName>
    </recommendedName>
</protein>
<evidence type="ECO:0000313" key="3">
    <source>
        <dbReference type="Proteomes" id="UP001597601"/>
    </source>
</evidence>
<keyword evidence="1" id="KW-0812">Transmembrane</keyword>
<organism evidence="2 3">
    <name type="scientific">Mucilaginibacter antarcticus</name>
    <dbReference type="NCBI Taxonomy" id="1855725"/>
    <lineage>
        <taxon>Bacteria</taxon>
        <taxon>Pseudomonadati</taxon>
        <taxon>Bacteroidota</taxon>
        <taxon>Sphingobacteriia</taxon>
        <taxon>Sphingobacteriales</taxon>
        <taxon>Sphingobacteriaceae</taxon>
        <taxon>Mucilaginibacter</taxon>
    </lineage>
</organism>
<evidence type="ECO:0000313" key="2">
    <source>
        <dbReference type="EMBL" id="MFD2865047.1"/>
    </source>
</evidence>
<keyword evidence="1" id="KW-0472">Membrane</keyword>
<evidence type="ECO:0000256" key="1">
    <source>
        <dbReference type="SAM" id="Phobius"/>
    </source>
</evidence>